<reference evidence="6 11" key="2">
    <citation type="submission" date="2024-07" db="EMBL/GenBank/DDBJ databases">
        <authorList>
            <person name="Akdeniz Z."/>
        </authorList>
    </citation>
    <scope>NUCLEOTIDE SEQUENCE [LARGE SCALE GENOMIC DNA]</scope>
</reference>
<dbReference type="EMBL" id="CAXDID020000127">
    <property type="protein sequence ID" value="CAL6034028.1"/>
    <property type="molecule type" value="Genomic_DNA"/>
</dbReference>
<dbReference type="EMBL" id="CATOUU010001084">
    <property type="protein sequence ID" value="CAI9970889.1"/>
    <property type="molecule type" value="Genomic_DNA"/>
</dbReference>
<gene>
    <name evidence="6" type="ORF">HINF_LOCUS35238</name>
    <name evidence="7" type="ORF">HINF_LOCUS35241</name>
    <name evidence="8" type="ORF">HINF_LOCUS35245</name>
    <name evidence="9" type="ORF">HINF_LOCUS35249</name>
    <name evidence="10" type="ORF">HINF_LOCUS35253</name>
    <name evidence="1" type="ORF">HINF_LOCUS58519</name>
    <name evidence="2" type="ORF">HINF_LOCUS58522</name>
    <name evidence="3" type="ORF">HINF_LOCUS58526</name>
    <name evidence="4" type="ORF">HINF_LOCUS58530</name>
    <name evidence="5" type="ORF">HINF_LOCUS58534</name>
</gene>
<dbReference type="EMBL" id="CAXDID020000127">
    <property type="protein sequence ID" value="CAL6034004.1"/>
    <property type="molecule type" value="Genomic_DNA"/>
</dbReference>
<evidence type="ECO:0000313" key="1">
    <source>
        <dbReference type="EMBL" id="CAI9970874.1"/>
    </source>
</evidence>
<evidence type="ECO:0000313" key="7">
    <source>
        <dbReference type="EMBL" id="CAL6034004.1"/>
    </source>
</evidence>
<evidence type="ECO:0000313" key="3">
    <source>
        <dbReference type="EMBL" id="CAI9970881.1"/>
    </source>
</evidence>
<dbReference type="EMBL" id="CATOUU010001084">
    <property type="protein sequence ID" value="CAI9970877.1"/>
    <property type="molecule type" value="Genomic_DNA"/>
</dbReference>
<organism evidence="2">
    <name type="scientific">Hexamita inflata</name>
    <dbReference type="NCBI Taxonomy" id="28002"/>
    <lineage>
        <taxon>Eukaryota</taxon>
        <taxon>Metamonada</taxon>
        <taxon>Diplomonadida</taxon>
        <taxon>Hexamitidae</taxon>
        <taxon>Hexamitinae</taxon>
        <taxon>Hexamita</taxon>
    </lineage>
</organism>
<protein>
    <submittedName>
        <fullName evidence="6">Hypothetical_protein</fullName>
    </submittedName>
</protein>
<dbReference type="EMBL" id="CAXDID020000127">
    <property type="protein sequence ID" value="CAL6034012.1"/>
    <property type="molecule type" value="Genomic_DNA"/>
</dbReference>
<accession>A0AA86RD14</accession>
<evidence type="ECO:0000313" key="11">
    <source>
        <dbReference type="Proteomes" id="UP001642409"/>
    </source>
</evidence>
<dbReference type="Proteomes" id="UP001642409">
    <property type="component" value="Unassembled WGS sequence"/>
</dbReference>
<dbReference type="EMBL" id="CATOUU010001084">
    <property type="protein sequence ID" value="CAI9970885.1"/>
    <property type="molecule type" value="Genomic_DNA"/>
</dbReference>
<dbReference type="EMBL" id="CATOUU010001084">
    <property type="protein sequence ID" value="CAI9970874.1"/>
    <property type="molecule type" value="Genomic_DNA"/>
</dbReference>
<proteinExistence type="predicted"/>
<evidence type="ECO:0000313" key="10">
    <source>
        <dbReference type="EMBL" id="CAL6034028.1"/>
    </source>
</evidence>
<keyword evidence="11" id="KW-1185">Reference proteome</keyword>
<dbReference type="EMBL" id="CAXDID020000127">
    <property type="protein sequence ID" value="CAL6034020.1"/>
    <property type="molecule type" value="Genomic_DNA"/>
</dbReference>
<evidence type="ECO:0000313" key="5">
    <source>
        <dbReference type="EMBL" id="CAI9970889.1"/>
    </source>
</evidence>
<comment type="caution">
    <text evidence="2">The sequence shown here is derived from an EMBL/GenBank/DDBJ whole genome shotgun (WGS) entry which is preliminary data.</text>
</comment>
<sequence>MSCSSQLQHKNMAVKHIVCADKIASNTLNVIFMNQFSSIIVRQMLLQQSMTQQQILPITENLIAYFLVLMQIERQRINTTVSSENRYSVQNCYQFSSCRISVKVLSVIAGTKFARW</sequence>
<dbReference type="EMBL" id="CATOUU010001084">
    <property type="protein sequence ID" value="CAI9970881.1"/>
    <property type="molecule type" value="Genomic_DNA"/>
</dbReference>
<evidence type="ECO:0000313" key="4">
    <source>
        <dbReference type="EMBL" id="CAI9970885.1"/>
    </source>
</evidence>
<evidence type="ECO:0000313" key="9">
    <source>
        <dbReference type="EMBL" id="CAL6034020.1"/>
    </source>
</evidence>
<evidence type="ECO:0000313" key="8">
    <source>
        <dbReference type="EMBL" id="CAL6034012.1"/>
    </source>
</evidence>
<evidence type="ECO:0000313" key="2">
    <source>
        <dbReference type="EMBL" id="CAI9970877.1"/>
    </source>
</evidence>
<name>A0AA86RD14_9EUKA</name>
<dbReference type="EMBL" id="CAXDID020000127">
    <property type="protein sequence ID" value="CAL6033998.1"/>
    <property type="molecule type" value="Genomic_DNA"/>
</dbReference>
<evidence type="ECO:0000313" key="6">
    <source>
        <dbReference type="EMBL" id="CAL6033998.1"/>
    </source>
</evidence>
<dbReference type="AlphaFoldDB" id="A0AA86RD14"/>
<reference evidence="2" key="1">
    <citation type="submission" date="2023-06" db="EMBL/GenBank/DDBJ databases">
        <authorList>
            <person name="Kurt Z."/>
        </authorList>
    </citation>
    <scope>NUCLEOTIDE SEQUENCE</scope>
</reference>